<sequence length="80" mass="9033">MQSELTIEATKKLELQLKELLIVVKRRFPCLSMWLKVKLPRAAVIIVAAFVSHNIVINAADEIPERDDAVYGARRNPSTC</sequence>
<evidence type="ECO:0000313" key="2">
    <source>
        <dbReference type="Proteomes" id="UP001148838"/>
    </source>
</evidence>
<evidence type="ECO:0000313" key="1">
    <source>
        <dbReference type="EMBL" id="KAJ4425585.1"/>
    </source>
</evidence>
<name>A0ABQ8RVA8_PERAM</name>
<evidence type="ECO:0008006" key="3">
    <source>
        <dbReference type="Google" id="ProtNLM"/>
    </source>
</evidence>
<dbReference type="EMBL" id="JAJSOF020000042">
    <property type="protein sequence ID" value="KAJ4425585.1"/>
    <property type="molecule type" value="Genomic_DNA"/>
</dbReference>
<dbReference type="Proteomes" id="UP001148838">
    <property type="component" value="Unassembled WGS sequence"/>
</dbReference>
<organism evidence="1 2">
    <name type="scientific">Periplaneta americana</name>
    <name type="common">American cockroach</name>
    <name type="synonym">Blatta americana</name>
    <dbReference type="NCBI Taxonomy" id="6978"/>
    <lineage>
        <taxon>Eukaryota</taxon>
        <taxon>Metazoa</taxon>
        <taxon>Ecdysozoa</taxon>
        <taxon>Arthropoda</taxon>
        <taxon>Hexapoda</taxon>
        <taxon>Insecta</taxon>
        <taxon>Pterygota</taxon>
        <taxon>Neoptera</taxon>
        <taxon>Polyneoptera</taxon>
        <taxon>Dictyoptera</taxon>
        <taxon>Blattodea</taxon>
        <taxon>Blattoidea</taxon>
        <taxon>Blattidae</taxon>
        <taxon>Blattinae</taxon>
        <taxon>Periplaneta</taxon>
    </lineage>
</organism>
<keyword evidence="2" id="KW-1185">Reference proteome</keyword>
<reference evidence="1 2" key="1">
    <citation type="journal article" date="2022" name="Allergy">
        <title>Genome assembly and annotation of Periplaneta americana reveal a comprehensive cockroach allergen profile.</title>
        <authorList>
            <person name="Wang L."/>
            <person name="Xiong Q."/>
            <person name="Saelim N."/>
            <person name="Wang L."/>
            <person name="Nong W."/>
            <person name="Wan A.T."/>
            <person name="Shi M."/>
            <person name="Liu X."/>
            <person name="Cao Q."/>
            <person name="Hui J.H.L."/>
            <person name="Sookrung N."/>
            <person name="Leung T.F."/>
            <person name="Tungtrongchitr A."/>
            <person name="Tsui S.K.W."/>
        </authorList>
    </citation>
    <scope>NUCLEOTIDE SEQUENCE [LARGE SCALE GENOMIC DNA]</scope>
    <source>
        <strain evidence="1">PWHHKU_190912</strain>
    </source>
</reference>
<comment type="caution">
    <text evidence="1">The sequence shown here is derived from an EMBL/GenBank/DDBJ whole genome shotgun (WGS) entry which is preliminary data.</text>
</comment>
<protein>
    <recommendedName>
        <fullName evidence="3">DDE Tnp4 domain-containing protein</fullName>
    </recommendedName>
</protein>
<accession>A0ABQ8RVA8</accession>
<gene>
    <name evidence="1" type="ORF">ANN_27780</name>
</gene>
<proteinExistence type="predicted"/>